<keyword evidence="4 10" id="KW-0963">Cytoplasm</keyword>
<evidence type="ECO:0000256" key="5">
    <source>
        <dbReference type="ARBA" id="ARBA00023016"/>
    </source>
</evidence>
<dbReference type="AlphaFoldDB" id="A0A4R2LKM8"/>
<comment type="subunit">
    <text evidence="3 10">Homodimer.</text>
</comment>
<dbReference type="GO" id="GO:0005829">
    <property type="term" value="C:cytosol"/>
    <property type="evidence" value="ECO:0007669"/>
    <property type="project" value="TreeGrafter"/>
</dbReference>
<dbReference type="NCBIfam" id="NF010748">
    <property type="entry name" value="PRK14150.1"/>
    <property type="match status" value="1"/>
</dbReference>
<dbReference type="Gene3D" id="2.30.22.10">
    <property type="entry name" value="Head domain of nucleotide exchange factor GrpE"/>
    <property type="match status" value="1"/>
</dbReference>
<comment type="similarity">
    <text evidence="2 10 12">Belongs to the GrpE family.</text>
</comment>
<protein>
    <recommendedName>
        <fullName evidence="8 10">Protein GrpE</fullName>
    </recommendedName>
    <alternativeName>
        <fullName evidence="9 10">HSP-70 cofactor</fullName>
    </alternativeName>
</protein>
<keyword evidence="15" id="KW-1185">Reference proteome</keyword>
<evidence type="ECO:0000256" key="9">
    <source>
        <dbReference type="ARBA" id="ARBA00076414"/>
    </source>
</evidence>
<dbReference type="SUPFAM" id="SSF51064">
    <property type="entry name" value="Head domain of nucleotide exchange factor GrpE"/>
    <property type="match status" value="1"/>
</dbReference>
<dbReference type="InterPro" id="IPR013805">
    <property type="entry name" value="GrpE_CC"/>
</dbReference>
<dbReference type="OrthoDB" id="9789811at2"/>
<evidence type="ECO:0000256" key="8">
    <source>
        <dbReference type="ARBA" id="ARBA00072274"/>
    </source>
</evidence>
<name>A0A4R2LKM8_9GAMM</name>
<dbReference type="CDD" id="cd00446">
    <property type="entry name" value="GrpE"/>
    <property type="match status" value="1"/>
</dbReference>
<sequence length="206" mass="22164">MIQEDINAGAAPAPAAETDAPAAAPVQDDPPATAASATPHEDLPVAMPEQEIANLRAELAQVQAQADEHWNAFLGARAEMDNLRKRAERDLANAHKFALEKFFGELLPVRDSLEMGIAAAVDGIDPAKLREGSELTLRMLETAMDKFGLVEVNPQGERFNPEQHEALAMAPVPGAEPNTIVQVVQKGYVLNERLVRPAKVIVARAP</sequence>
<feature type="region of interest" description="Disordered" evidence="13">
    <location>
        <begin position="1"/>
        <end position="44"/>
    </location>
</feature>
<dbReference type="PANTHER" id="PTHR21237:SF23">
    <property type="entry name" value="GRPE PROTEIN HOMOLOG, MITOCHONDRIAL"/>
    <property type="match status" value="1"/>
</dbReference>
<evidence type="ECO:0000256" key="2">
    <source>
        <dbReference type="ARBA" id="ARBA00009054"/>
    </source>
</evidence>
<keyword evidence="6 10" id="KW-0143">Chaperone</keyword>
<evidence type="ECO:0000313" key="14">
    <source>
        <dbReference type="EMBL" id="TCO83833.1"/>
    </source>
</evidence>
<evidence type="ECO:0000256" key="7">
    <source>
        <dbReference type="ARBA" id="ARBA00053401"/>
    </source>
</evidence>
<dbReference type="NCBIfam" id="NF010737">
    <property type="entry name" value="PRK14139.1"/>
    <property type="match status" value="1"/>
</dbReference>
<comment type="subcellular location">
    <subcellularLocation>
        <location evidence="1 10">Cytoplasm</location>
    </subcellularLocation>
</comment>
<dbReference type="HAMAP" id="MF_01151">
    <property type="entry name" value="GrpE"/>
    <property type="match status" value="1"/>
</dbReference>
<comment type="function">
    <text evidence="7 10 11">Participates actively in the response to hyperosmotic and heat shock by preventing the aggregation of stress-denatured proteins, in association with DnaK and GrpE. It is the nucleotide exchange factor for DnaK and may function as a thermosensor. Unfolded proteins bind initially to DnaJ; upon interaction with the DnaJ-bound protein, DnaK hydrolyzes its bound ATP, resulting in the formation of a stable complex. GrpE releases ADP from DnaK; ATP binding to DnaK triggers the release of the substrate protein, thus completing the reaction cycle. Several rounds of ATP-dependent interactions between DnaJ, DnaK and GrpE are required for fully efficient folding.</text>
</comment>
<dbReference type="GO" id="GO:0042803">
    <property type="term" value="F:protein homodimerization activity"/>
    <property type="evidence" value="ECO:0007669"/>
    <property type="project" value="InterPro"/>
</dbReference>
<dbReference type="Gene3D" id="3.90.20.20">
    <property type="match status" value="1"/>
</dbReference>
<reference evidence="14 15" key="1">
    <citation type="submission" date="2019-03" db="EMBL/GenBank/DDBJ databases">
        <title>Genomic Encyclopedia of Type Strains, Phase IV (KMG-IV): sequencing the most valuable type-strain genomes for metagenomic binning, comparative biology and taxonomic classification.</title>
        <authorList>
            <person name="Goeker M."/>
        </authorList>
    </citation>
    <scope>NUCLEOTIDE SEQUENCE [LARGE SCALE GENOMIC DNA]</scope>
    <source>
        <strain evidence="14 15">DSM 25287</strain>
    </source>
</reference>
<dbReference type="PRINTS" id="PR00773">
    <property type="entry name" value="GRPEPROTEIN"/>
</dbReference>
<dbReference type="Proteomes" id="UP000295765">
    <property type="component" value="Unassembled WGS sequence"/>
</dbReference>
<proteinExistence type="inferred from homology"/>
<dbReference type="GO" id="GO:0000774">
    <property type="term" value="F:adenyl-nucleotide exchange factor activity"/>
    <property type="evidence" value="ECO:0007669"/>
    <property type="project" value="InterPro"/>
</dbReference>
<feature type="compositionally biased region" description="Low complexity" evidence="13">
    <location>
        <begin position="8"/>
        <end position="38"/>
    </location>
</feature>
<dbReference type="PROSITE" id="PS01071">
    <property type="entry name" value="GRPE"/>
    <property type="match status" value="1"/>
</dbReference>
<evidence type="ECO:0000256" key="3">
    <source>
        <dbReference type="ARBA" id="ARBA00011738"/>
    </source>
</evidence>
<comment type="caution">
    <text evidence="14">The sequence shown here is derived from an EMBL/GenBank/DDBJ whole genome shotgun (WGS) entry which is preliminary data.</text>
</comment>
<accession>A0A4R2LKM8</accession>
<evidence type="ECO:0000256" key="1">
    <source>
        <dbReference type="ARBA" id="ARBA00004496"/>
    </source>
</evidence>
<dbReference type="FunFam" id="2.30.22.10:FF:000001">
    <property type="entry name" value="Protein GrpE"/>
    <property type="match status" value="1"/>
</dbReference>
<dbReference type="InterPro" id="IPR000740">
    <property type="entry name" value="GrpE"/>
</dbReference>
<evidence type="ECO:0000256" key="10">
    <source>
        <dbReference type="HAMAP-Rule" id="MF_01151"/>
    </source>
</evidence>
<dbReference type="Pfam" id="PF01025">
    <property type="entry name" value="GrpE"/>
    <property type="match status" value="1"/>
</dbReference>
<dbReference type="PANTHER" id="PTHR21237">
    <property type="entry name" value="GRPE PROTEIN"/>
    <property type="match status" value="1"/>
</dbReference>
<gene>
    <name evidence="10" type="primary">grpE</name>
    <name evidence="14" type="ORF">EV699_101217</name>
</gene>
<evidence type="ECO:0000256" key="6">
    <source>
        <dbReference type="ARBA" id="ARBA00023186"/>
    </source>
</evidence>
<organism evidence="14 15">
    <name type="scientific">Plasticicumulans lactativorans</name>
    <dbReference type="NCBI Taxonomy" id="1133106"/>
    <lineage>
        <taxon>Bacteria</taxon>
        <taxon>Pseudomonadati</taxon>
        <taxon>Pseudomonadota</taxon>
        <taxon>Gammaproteobacteria</taxon>
        <taxon>Candidatus Competibacteraceae</taxon>
        <taxon>Plasticicumulans</taxon>
    </lineage>
</organism>
<evidence type="ECO:0000256" key="12">
    <source>
        <dbReference type="RuleBase" id="RU004478"/>
    </source>
</evidence>
<dbReference type="InterPro" id="IPR009012">
    <property type="entry name" value="GrpE_head"/>
</dbReference>
<dbReference type="GO" id="GO:0051082">
    <property type="term" value="F:unfolded protein binding"/>
    <property type="evidence" value="ECO:0007669"/>
    <property type="project" value="TreeGrafter"/>
</dbReference>
<dbReference type="GO" id="GO:0051087">
    <property type="term" value="F:protein-folding chaperone binding"/>
    <property type="evidence" value="ECO:0007669"/>
    <property type="project" value="InterPro"/>
</dbReference>
<keyword evidence="5 10" id="KW-0346">Stress response</keyword>
<dbReference type="SUPFAM" id="SSF58014">
    <property type="entry name" value="Coiled-coil domain of nucleotide exchange factor GrpE"/>
    <property type="match status" value="1"/>
</dbReference>
<evidence type="ECO:0000256" key="11">
    <source>
        <dbReference type="RuleBase" id="RU000639"/>
    </source>
</evidence>
<dbReference type="GO" id="GO:0006457">
    <property type="term" value="P:protein folding"/>
    <property type="evidence" value="ECO:0007669"/>
    <property type="project" value="InterPro"/>
</dbReference>
<evidence type="ECO:0000313" key="15">
    <source>
        <dbReference type="Proteomes" id="UP000295765"/>
    </source>
</evidence>
<dbReference type="EMBL" id="SLWY01000001">
    <property type="protein sequence ID" value="TCO83833.1"/>
    <property type="molecule type" value="Genomic_DNA"/>
</dbReference>
<evidence type="ECO:0000256" key="4">
    <source>
        <dbReference type="ARBA" id="ARBA00022490"/>
    </source>
</evidence>
<evidence type="ECO:0000256" key="13">
    <source>
        <dbReference type="SAM" id="MobiDB-lite"/>
    </source>
</evidence>
<dbReference type="RefSeq" id="WP_132538096.1">
    <property type="nucleotide sequence ID" value="NZ_SLWY01000001.1"/>
</dbReference>